<reference evidence="1 2" key="1">
    <citation type="submission" date="2016-04" db="EMBL/GenBank/DDBJ databases">
        <authorList>
            <person name="Evans L.H."/>
            <person name="Alamgir A."/>
            <person name="Owens N."/>
            <person name="Weber N.D."/>
            <person name="Virtaneva K."/>
            <person name="Barbian K."/>
            <person name="Babar A."/>
            <person name="Rosenke K."/>
        </authorList>
    </citation>
    <scope>NUCLEOTIDE SEQUENCE [LARGE SCALE GENOMIC DNA]</scope>
    <source>
        <strain evidence="1">NIES-2108</strain>
    </source>
</reference>
<sequence length="100" mass="11843">MNKDITIVPADYHFEIPEEIAKCPYCETKLHVQVHGWTEEDDGWVADSIEMVCESEPDIDDDAWDDFNESHSEMPYVYLLPVQNTVQEWINNNFRFDMEQ</sequence>
<evidence type="ECO:0000313" key="1">
    <source>
        <dbReference type="EMBL" id="RCJ41164.1"/>
    </source>
</evidence>
<evidence type="ECO:0000313" key="2">
    <source>
        <dbReference type="Proteomes" id="UP000252085"/>
    </source>
</evidence>
<organism evidence="1 2">
    <name type="scientific">Nostoc punctiforme NIES-2108</name>
    <dbReference type="NCBI Taxonomy" id="1356359"/>
    <lineage>
        <taxon>Bacteria</taxon>
        <taxon>Bacillati</taxon>
        <taxon>Cyanobacteriota</taxon>
        <taxon>Cyanophyceae</taxon>
        <taxon>Nostocales</taxon>
        <taxon>Nostocaceae</taxon>
        <taxon>Nostoc</taxon>
    </lineage>
</organism>
<dbReference type="Proteomes" id="UP000252085">
    <property type="component" value="Unassembled WGS sequence"/>
</dbReference>
<proteinExistence type="predicted"/>
<protein>
    <submittedName>
        <fullName evidence="1">Uncharacterized protein</fullName>
    </submittedName>
</protein>
<name>A0A367RZM7_NOSPU</name>
<dbReference type="AlphaFoldDB" id="A0A367RZM7"/>
<comment type="caution">
    <text evidence="1">The sequence shown here is derived from an EMBL/GenBank/DDBJ whole genome shotgun (WGS) entry which is preliminary data.</text>
</comment>
<accession>A0A367RZM7</accession>
<dbReference type="EMBL" id="LXQE01000030">
    <property type="protein sequence ID" value="RCJ41164.1"/>
    <property type="molecule type" value="Genomic_DNA"/>
</dbReference>
<gene>
    <name evidence="1" type="ORF">A6769_38680</name>
</gene>